<dbReference type="InterPro" id="IPR011013">
    <property type="entry name" value="Gal_mutarotase_sf_dom"/>
</dbReference>
<dbReference type="Pfam" id="PF21365">
    <property type="entry name" value="Glyco_hydro_31_3rd"/>
    <property type="match status" value="1"/>
</dbReference>
<evidence type="ECO:0000259" key="3">
    <source>
        <dbReference type="Pfam" id="PF01055"/>
    </source>
</evidence>
<dbReference type="Pfam" id="PF01055">
    <property type="entry name" value="Glyco_hydro_31_2nd"/>
    <property type="match status" value="1"/>
</dbReference>
<protein>
    <submittedName>
        <fullName evidence="6">Uncharacterized protein</fullName>
    </submittedName>
</protein>
<comment type="similarity">
    <text evidence="1 2">Belongs to the glycosyl hydrolase 31 family.</text>
</comment>
<dbReference type="InterPro" id="IPR000322">
    <property type="entry name" value="Glyco_hydro_31_TIM"/>
</dbReference>
<evidence type="ECO:0000256" key="1">
    <source>
        <dbReference type="ARBA" id="ARBA00007806"/>
    </source>
</evidence>
<dbReference type="AlphaFoldDB" id="A0A316VTZ1"/>
<evidence type="ECO:0000259" key="4">
    <source>
        <dbReference type="Pfam" id="PF13802"/>
    </source>
</evidence>
<dbReference type="GO" id="GO:0030246">
    <property type="term" value="F:carbohydrate binding"/>
    <property type="evidence" value="ECO:0007669"/>
    <property type="project" value="InterPro"/>
</dbReference>
<dbReference type="SUPFAM" id="SSF51011">
    <property type="entry name" value="Glycosyl hydrolase domain"/>
    <property type="match status" value="1"/>
</dbReference>
<dbReference type="InterPro" id="IPR017853">
    <property type="entry name" value="GH"/>
</dbReference>
<proteinExistence type="inferred from homology"/>
<dbReference type="InParanoid" id="A0A316VTZ1"/>
<sequence>MPRLINPVGWTLWPDTSSAGASGPSLEDPKSQVWPILSLRNGSGHAFHIHAISDQLVRVIHTLPEKFGGRTYLGGQAGRAGRGRDGVAWERALGQGWSVKHDESRKRATLTSAAVLGGLAGIRIHVDYSHAILLSWMWVDAGAENGFVFLKDFKHAYRYDEKSGRAFHYVCRESYMPLCEEAQSANTNHPAHPAQNEFVYGLGETKGPMMKAGKRYIIEGRDSLAADPEETDPLYKLCPFYSVYNAETRFWYGLYYNTLSPSIFDLGGEHDFSTGNFRSFCAEQSPLDYYVLLGSHELSGNVRPRPSLPGIVSQLAHLVTPHHSGALGDTSNGRWQASPHLPPLSQFGYLASSLTLSERSDAQAAVIDYVAQTRARGFPIDGMHLSSGYCQDAVSGDRNYFTWDRSKYPDPEAMGKELERGQSCQLIINVKPWLLESHPWYDEAAREGAFVRAAPDARPLEGGSAPTDADRCGAYHTHPARTLHWSVNMGDTGKGSYFDFSSVRGCQSWQRMMQRGVLDNNITGLWIDNNEFSTLVDDDEELAGQVAAWSSPFEGACDVPSATGLHSEADAMLKVEVQQRMGGSTGDHFTVGTFGRGVLTMGMARATAEHLLRARPHARPVVVTRSFVPGMQTFAHGSWSGDNSTTWKSLKWSTKMTLSTGISFGPGLYGHDIGGFAGAHSPSPELLVRWCQQALWHTRFTVHSWKKISTTLWMYDHVPDVGRILREVINFRYQLIPTLYSLYVTDYHRRGWPVLKPLLWHHSYDRITLTQDEQFLLGSHLLIAPNTTQGATSVDFHLPGGQIEPIWWCNFHTGVWTRLPVGGADVTEDAALDRCPALMRAGGILVLASEVGQDALSTSRSGRIVSIYPAPIEAATSCSGSFVVIEDDGCSNAATTSGEWTEYEVFFQSIAGSQTVQCGFKLLHGGFAGHWDLTFKLPRSDTRRLMPLGDSAQVAEVTDDGLQIRVTVAKP</sequence>
<evidence type="ECO:0000313" key="7">
    <source>
        <dbReference type="Proteomes" id="UP000245783"/>
    </source>
</evidence>
<dbReference type="CDD" id="cd14752">
    <property type="entry name" value="GH31_N"/>
    <property type="match status" value="1"/>
</dbReference>
<dbReference type="Proteomes" id="UP000245783">
    <property type="component" value="Unassembled WGS sequence"/>
</dbReference>
<dbReference type="Pfam" id="PF13802">
    <property type="entry name" value="Gal_mutarotas_2"/>
    <property type="match status" value="1"/>
</dbReference>
<dbReference type="Gene3D" id="3.20.20.80">
    <property type="entry name" value="Glycosidases"/>
    <property type="match status" value="1"/>
</dbReference>
<dbReference type="SUPFAM" id="SSF51445">
    <property type="entry name" value="(Trans)glycosidases"/>
    <property type="match status" value="1"/>
</dbReference>
<dbReference type="InterPro" id="IPR048395">
    <property type="entry name" value="Glyco_hydro_31_C"/>
</dbReference>
<dbReference type="SUPFAM" id="SSF74650">
    <property type="entry name" value="Galactose mutarotase-like"/>
    <property type="match status" value="1"/>
</dbReference>
<keyword evidence="2" id="KW-0326">Glycosidase</keyword>
<dbReference type="OrthoDB" id="1334205at2759"/>
<dbReference type="GO" id="GO:0004553">
    <property type="term" value="F:hydrolase activity, hydrolyzing O-glycosyl compounds"/>
    <property type="evidence" value="ECO:0007669"/>
    <property type="project" value="InterPro"/>
</dbReference>
<evidence type="ECO:0000256" key="2">
    <source>
        <dbReference type="RuleBase" id="RU361185"/>
    </source>
</evidence>
<dbReference type="Gene3D" id="2.60.40.1180">
    <property type="entry name" value="Golgi alpha-mannosidase II"/>
    <property type="match status" value="1"/>
</dbReference>
<dbReference type="Gene3D" id="2.60.40.1760">
    <property type="entry name" value="glycosyl hydrolase (family 31)"/>
    <property type="match status" value="1"/>
</dbReference>
<accession>A0A316VTZ1</accession>
<dbReference type="EMBL" id="KZ819402">
    <property type="protein sequence ID" value="PWN40982.1"/>
    <property type="molecule type" value="Genomic_DNA"/>
</dbReference>
<feature type="domain" description="Glycoside hydrolase family 31 TIM barrel" evidence="3">
    <location>
        <begin position="339"/>
        <end position="742"/>
    </location>
</feature>
<name>A0A316VTZ1_9BASI</name>
<feature type="domain" description="Glycoside hydrolase family 31 N-terminal" evidence="4">
    <location>
        <begin position="194"/>
        <end position="265"/>
    </location>
</feature>
<dbReference type="GO" id="GO:0005975">
    <property type="term" value="P:carbohydrate metabolic process"/>
    <property type="evidence" value="ECO:0007669"/>
    <property type="project" value="InterPro"/>
</dbReference>
<dbReference type="InterPro" id="IPR013780">
    <property type="entry name" value="Glyco_hydro_b"/>
</dbReference>
<reference evidence="6 7" key="1">
    <citation type="journal article" date="2018" name="Mol. Biol. Evol.">
        <title>Broad Genomic Sampling Reveals a Smut Pathogenic Ancestry of the Fungal Clade Ustilaginomycotina.</title>
        <authorList>
            <person name="Kijpornyongpan T."/>
            <person name="Mondo S.J."/>
            <person name="Barry K."/>
            <person name="Sandor L."/>
            <person name="Lee J."/>
            <person name="Lipzen A."/>
            <person name="Pangilinan J."/>
            <person name="LaButti K."/>
            <person name="Hainaut M."/>
            <person name="Henrissat B."/>
            <person name="Grigoriev I.V."/>
            <person name="Spatafora J.W."/>
            <person name="Aime M.C."/>
        </authorList>
    </citation>
    <scope>NUCLEOTIDE SEQUENCE [LARGE SCALE GENOMIC DNA]</scope>
    <source>
        <strain evidence="6 7">MCA 4658</strain>
    </source>
</reference>
<dbReference type="GeneID" id="37038165"/>
<keyword evidence="7" id="KW-1185">Reference proteome</keyword>
<dbReference type="PANTHER" id="PTHR22762:SF165">
    <property type="entry name" value="PUTATIVE (AFU_ORTHOLOGUE AFUA_1G06560)-RELATED"/>
    <property type="match status" value="1"/>
</dbReference>
<gene>
    <name evidence="6" type="ORF">IE81DRAFT_348768</name>
</gene>
<organism evidence="6 7">
    <name type="scientific">Ceraceosorus guamensis</name>
    <dbReference type="NCBI Taxonomy" id="1522189"/>
    <lineage>
        <taxon>Eukaryota</taxon>
        <taxon>Fungi</taxon>
        <taxon>Dikarya</taxon>
        <taxon>Basidiomycota</taxon>
        <taxon>Ustilaginomycotina</taxon>
        <taxon>Exobasidiomycetes</taxon>
        <taxon>Ceraceosorales</taxon>
        <taxon>Ceraceosoraceae</taxon>
        <taxon>Ceraceosorus</taxon>
    </lineage>
</organism>
<evidence type="ECO:0000313" key="6">
    <source>
        <dbReference type="EMBL" id="PWN40982.1"/>
    </source>
</evidence>
<feature type="domain" description="Glycosyl hydrolase family 31 C-terminal" evidence="5">
    <location>
        <begin position="751"/>
        <end position="845"/>
    </location>
</feature>
<keyword evidence="2" id="KW-0378">Hydrolase</keyword>
<dbReference type="STRING" id="1522189.A0A316VTZ1"/>
<dbReference type="InterPro" id="IPR025887">
    <property type="entry name" value="Glyco_hydro_31_N_dom"/>
</dbReference>
<evidence type="ECO:0000259" key="5">
    <source>
        <dbReference type="Pfam" id="PF21365"/>
    </source>
</evidence>
<dbReference type="RefSeq" id="XP_025368142.1">
    <property type="nucleotide sequence ID" value="XM_025516295.1"/>
</dbReference>
<dbReference type="PANTHER" id="PTHR22762">
    <property type="entry name" value="ALPHA-GLUCOSIDASE"/>
    <property type="match status" value="1"/>
</dbReference>